<evidence type="ECO:0000313" key="1">
    <source>
        <dbReference type="EMBL" id="KAF6783895.1"/>
    </source>
</evidence>
<sequence length="278" mass="31676">MANTRPFFYLENDSDWPRWIQRIEAVAIDLNLWEYVNPETPTEERPLLPSKPLSPSILPVGARERGPDDMLEALAGLTPGGLAIYGQLRADYALELKQYNRHRDAVARLREIIAGSVAPRHYALCCHPEETITTWLTCLARYAGLSDEARRTRARSALDKFNRDQENRPLCWCAIEGWLARWGELFVEARLSGLEGTSADSCHYWQSPFLETLYRSPLADWAMMYQIRIVGKQQENSDFHDMLTDARDSIYRLGPALKPNAACCATCTWQGRGGKGRR</sequence>
<organism evidence="1 2">
    <name type="scientific">Colletotrichum sojae</name>
    <dbReference type="NCBI Taxonomy" id="2175907"/>
    <lineage>
        <taxon>Eukaryota</taxon>
        <taxon>Fungi</taxon>
        <taxon>Dikarya</taxon>
        <taxon>Ascomycota</taxon>
        <taxon>Pezizomycotina</taxon>
        <taxon>Sordariomycetes</taxon>
        <taxon>Hypocreomycetidae</taxon>
        <taxon>Glomerellales</taxon>
        <taxon>Glomerellaceae</taxon>
        <taxon>Colletotrichum</taxon>
        <taxon>Colletotrichum orchidearum species complex</taxon>
    </lineage>
</organism>
<reference evidence="1 2" key="1">
    <citation type="journal article" date="2020" name="Phytopathology">
        <title>Genome Sequence Resources of Colletotrichum truncatum, C. plurivorum, C. musicola, and C. sojae: Four Species Pathogenic to Soybean (Glycine max).</title>
        <authorList>
            <person name="Rogerio F."/>
            <person name="Boufleur T.R."/>
            <person name="Ciampi-Guillardi M."/>
            <person name="Sukno S.A."/>
            <person name="Thon M.R."/>
            <person name="Massola Junior N.S."/>
            <person name="Baroncelli R."/>
        </authorList>
    </citation>
    <scope>NUCLEOTIDE SEQUENCE [LARGE SCALE GENOMIC DNA]</scope>
    <source>
        <strain evidence="1 2">LFN0009</strain>
    </source>
</reference>
<gene>
    <name evidence="1" type="ORF">CSOJ01_15829</name>
</gene>
<dbReference type="EMBL" id="WIGN01000783">
    <property type="protein sequence ID" value="KAF6783895.1"/>
    <property type="molecule type" value="Genomic_DNA"/>
</dbReference>
<accession>A0A8H6IM73</accession>
<proteinExistence type="predicted"/>
<dbReference type="Proteomes" id="UP000652219">
    <property type="component" value="Unassembled WGS sequence"/>
</dbReference>
<protein>
    <submittedName>
        <fullName evidence="1">Gag protein</fullName>
    </submittedName>
</protein>
<comment type="caution">
    <text evidence="1">The sequence shown here is derived from an EMBL/GenBank/DDBJ whole genome shotgun (WGS) entry which is preliminary data.</text>
</comment>
<evidence type="ECO:0000313" key="2">
    <source>
        <dbReference type="Proteomes" id="UP000652219"/>
    </source>
</evidence>
<name>A0A8H6IM73_9PEZI</name>
<keyword evidence="2" id="KW-1185">Reference proteome</keyword>
<dbReference type="AlphaFoldDB" id="A0A8H6IM73"/>